<dbReference type="KEGG" id="copr:Cop2CBH44_14710"/>
<organism evidence="5 6">
    <name type="scientific">Coprobacter secundus subsp. similis</name>
    <dbReference type="NCBI Taxonomy" id="2751153"/>
    <lineage>
        <taxon>Bacteria</taxon>
        <taxon>Pseudomonadati</taxon>
        <taxon>Bacteroidota</taxon>
        <taxon>Bacteroidia</taxon>
        <taxon>Bacteroidales</taxon>
        <taxon>Barnesiellaceae</taxon>
        <taxon>Coprobacter</taxon>
    </lineage>
</organism>
<dbReference type="InterPro" id="IPR036286">
    <property type="entry name" value="LexA/Signal_pep-like_sf"/>
</dbReference>
<evidence type="ECO:0000256" key="3">
    <source>
        <dbReference type="ARBA" id="ARBA00023163"/>
    </source>
</evidence>
<evidence type="ECO:0000313" key="5">
    <source>
        <dbReference type="EMBL" id="BCI63118.1"/>
    </source>
</evidence>
<protein>
    <recommendedName>
        <fullName evidence="4">HTH cro/C1-type domain-containing protein</fullName>
    </recommendedName>
</protein>
<sequence>MLKYKHFPMDVRERISQIIEIKKLNKNSFSKKVGIQPQTLHHILKGRQTYPSYQVLEKIALTFTDINLRWLITGEGNMILPPQQTFQYKELEEELPSQTSDLPLYTTKNIRIPIEELTEITQKGNNPDNYNNLPFLSLPSFILNNDTFHLCTQVNDNSMFPTLPFQSYLIVSQVSNKKENISNNDIYIVIDNCKNIFIRRIRKSLKKNTIICISDNPNKSLYPDITLSLNEIDSIWHFEMLLSADLPTSLTATNNIETLQNDISDIKNTLRKFLNSEK</sequence>
<proteinExistence type="predicted"/>
<dbReference type="InterPro" id="IPR015927">
    <property type="entry name" value="Peptidase_S24_S26A/B/C"/>
</dbReference>
<dbReference type="CDD" id="cd00093">
    <property type="entry name" value="HTH_XRE"/>
    <property type="match status" value="1"/>
</dbReference>
<dbReference type="EMBL" id="AP023322">
    <property type="protein sequence ID" value="BCI63118.1"/>
    <property type="molecule type" value="Genomic_DNA"/>
</dbReference>
<dbReference type="Gene3D" id="2.10.109.10">
    <property type="entry name" value="Umud Fragment, subunit A"/>
    <property type="match status" value="1"/>
</dbReference>
<dbReference type="PANTHER" id="PTHR40661">
    <property type="match status" value="1"/>
</dbReference>
<dbReference type="RefSeq" id="WP_021931223.1">
    <property type="nucleotide sequence ID" value="NZ_AP023322.1"/>
</dbReference>
<evidence type="ECO:0000256" key="1">
    <source>
        <dbReference type="ARBA" id="ARBA00023015"/>
    </source>
</evidence>
<dbReference type="Proteomes" id="UP000594042">
    <property type="component" value="Chromosome"/>
</dbReference>
<keyword evidence="2" id="KW-0238">DNA-binding</keyword>
<keyword evidence="3" id="KW-0804">Transcription</keyword>
<dbReference type="SMART" id="SM00530">
    <property type="entry name" value="HTH_XRE"/>
    <property type="match status" value="1"/>
</dbReference>
<dbReference type="GO" id="GO:0003677">
    <property type="term" value="F:DNA binding"/>
    <property type="evidence" value="ECO:0007669"/>
    <property type="project" value="UniProtKB-KW"/>
</dbReference>
<keyword evidence="6" id="KW-1185">Reference proteome</keyword>
<feature type="domain" description="HTH cro/C1-type" evidence="4">
    <location>
        <begin position="15"/>
        <end position="69"/>
    </location>
</feature>
<keyword evidence="1" id="KW-0805">Transcription regulation</keyword>
<gene>
    <name evidence="5" type="ORF">Cop2CBH44_14710</name>
</gene>
<dbReference type="InterPro" id="IPR010982">
    <property type="entry name" value="Lambda_DNA-bd_dom_sf"/>
</dbReference>
<dbReference type="SUPFAM" id="SSF47413">
    <property type="entry name" value="lambda repressor-like DNA-binding domains"/>
    <property type="match status" value="1"/>
</dbReference>
<accession>A0A7G1HY19</accession>
<dbReference type="PROSITE" id="PS50943">
    <property type="entry name" value="HTH_CROC1"/>
    <property type="match status" value="1"/>
</dbReference>
<name>A0A7G1HY19_9BACT</name>
<dbReference type="SUPFAM" id="SSF51306">
    <property type="entry name" value="LexA/Signal peptidase"/>
    <property type="match status" value="1"/>
</dbReference>
<dbReference type="Gene3D" id="1.10.260.40">
    <property type="entry name" value="lambda repressor-like DNA-binding domains"/>
    <property type="match status" value="1"/>
</dbReference>
<dbReference type="InterPro" id="IPR001387">
    <property type="entry name" value="Cro/C1-type_HTH"/>
</dbReference>
<evidence type="ECO:0000259" key="4">
    <source>
        <dbReference type="PROSITE" id="PS50943"/>
    </source>
</evidence>
<evidence type="ECO:0000256" key="2">
    <source>
        <dbReference type="ARBA" id="ARBA00023125"/>
    </source>
</evidence>
<dbReference type="CDD" id="cd06462">
    <property type="entry name" value="Peptidase_S24_S26"/>
    <property type="match status" value="1"/>
</dbReference>
<dbReference type="Pfam" id="PF12844">
    <property type="entry name" value="HTH_19"/>
    <property type="match status" value="1"/>
</dbReference>
<reference evidence="6" key="1">
    <citation type="submission" date="2020-07" db="EMBL/GenBank/DDBJ databases">
        <title>Complete genome sequencing of Coprobacter sp. strain 2CBH44.</title>
        <authorList>
            <person name="Sakamoto M."/>
            <person name="Murakami T."/>
            <person name="Mori H."/>
        </authorList>
    </citation>
    <scope>NUCLEOTIDE SEQUENCE [LARGE SCALE GENOMIC DNA]</scope>
    <source>
        <strain evidence="6">2CBH44</strain>
    </source>
</reference>
<dbReference type="PANTHER" id="PTHR40661:SF1">
    <property type="entry name" value="HTH CRO_C1-TYPE DOMAIN-CONTAINING PROTEIN"/>
    <property type="match status" value="1"/>
</dbReference>
<dbReference type="AlphaFoldDB" id="A0A7G1HY19"/>
<evidence type="ECO:0000313" key="6">
    <source>
        <dbReference type="Proteomes" id="UP000594042"/>
    </source>
</evidence>
<dbReference type="Pfam" id="PF00717">
    <property type="entry name" value="Peptidase_S24"/>
    <property type="match status" value="1"/>
</dbReference>